<evidence type="ECO:0000313" key="2">
    <source>
        <dbReference type="Proteomes" id="UP000229385"/>
    </source>
</evidence>
<organism evidence="1 2">
    <name type="scientific">Candidatus Uhrbacteria bacterium CG_4_9_14_3_um_filter_50_9</name>
    <dbReference type="NCBI Taxonomy" id="1975035"/>
    <lineage>
        <taxon>Bacteria</taxon>
        <taxon>Candidatus Uhriibacteriota</taxon>
    </lineage>
</organism>
<sequence>MEEGVKQQELFSALECIWSFVDDKNGNGWGEDEQNAISVIRAQMEGLPDSSIEANYELELKRPGDKITGHAPNIGQVTIRDRDKILKKRSEGEAQGSVYEAIGHWRVSRHEMTVVRFRHFWSGGTSRGNKQPMGLFIKFYSNESEWPITLYRDVALRLPGFRVSTQVPIWTSASFAWYERIMIWLWNRTNIHQS</sequence>
<comment type="caution">
    <text evidence="1">The sequence shown here is derived from an EMBL/GenBank/DDBJ whole genome shotgun (WGS) entry which is preliminary data.</text>
</comment>
<protein>
    <submittedName>
        <fullName evidence="1">Uncharacterized protein</fullName>
    </submittedName>
</protein>
<gene>
    <name evidence="1" type="ORF">CO174_00020</name>
</gene>
<evidence type="ECO:0000313" key="1">
    <source>
        <dbReference type="EMBL" id="PJA46387.1"/>
    </source>
</evidence>
<dbReference type="AlphaFoldDB" id="A0A2M7XES0"/>
<dbReference type="Proteomes" id="UP000229385">
    <property type="component" value="Unassembled WGS sequence"/>
</dbReference>
<accession>A0A2M7XES0</accession>
<dbReference type="EMBL" id="PFWU01000001">
    <property type="protein sequence ID" value="PJA46387.1"/>
    <property type="molecule type" value="Genomic_DNA"/>
</dbReference>
<proteinExistence type="predicted"/>
<reference evidence="2" key="1">
    <citation type="submission" date="2017-09" db="EMBL/GenBank/DDBJ databases">
        <title>Depth-based differentiation of microbial function through sediment-hosted aquifers and enrichment of novel symbionts in the deep terrestrial subsurface.</title>
        <authorList>
            <person name="Probst A.J."/>
            <person name="Ladd B."/>
            <person name="Jarett J.K."/>
            <person name="Geller-Mcgrath D.E."/>
            <person name="Sieber C.M.K."/>
            <person name="Emerson J.B."/>
            <person name="Anantharaman K."/>
            <person name="Thomas B.C."/>
            <person name="Malmstrom R."/>
            <person name="Stieglmeier M."/>
            <person name="Klingl A."/>
            <person name="Woyke T."/>
            <person name="Ryan C.M."/>
            <person name="Banfield J.F."/>
        </authorList>
    </citation>
    <scope>NUCLEOTIDE SEQUENCE [LARGE SCALE GENOMIC DNA]</scope>
</reference>
<name>A0A2M7XES0_9BACT</name>